<sequence>MIILEQENEKKEKLQFNVWKDFFKYLKPYKKQFIILIGLMIIVGVLDSIFPLLTKHAIDNFVNKNTTLGIERFAFLFFGAVILLAVTVYLFLSIAGRIETQMAYDIRRLGFEKLQVLPLSYYDEKAVGWLMARMTSDINRLSETISWGLVDFAWGITMMTAVTIAMLRLNFKLALITLSVVPFLALVSAYFQKRILKAQRDVRKINSKITAAYNEDIQGAKTTKTLVREEINLEEFSELTSSMKVSSIRATILSSLYLPIVLTLGSIGTAFAVNYGGKSVMLGLISYGTLVAFISYTAQFFEPVRQLAVIFAEVQSAQASAERVFSLLNEVPAITDSEEVVQKYGDLLNPKKEAWPKIEGHLEFKNVSFSYKDGEKVLENFNLKVNPGETIALVGETGSGKSTIVNLFCRFYEPTEGNVLIDGINYKDMPQNWIHENLGYVLQTPHLFSGTIKENIQYGNLNATELDIIKASKLVNAHEFIMEMEKGYETEVGEGGSLLSTGQKQLISFARAIVRNPQLFVLDEATSSIDTETEKIIQDAINKVLDGRTSFVIAHRLSTIKNADRILVIKDGKIIENGDHRELIKNKGYYYNLYTNQFIEEQSKSLLG</sequence>
<dbReference type="Proteomes" id="UP000749471">
    <property type="component" value="Unassembled WGS sequence"/>
</dbReference>
<dbReference type="PROSITE" id="PS50929">
    <property type="entry name" value="ABC_TM1F"/>
    <property type="match status" value="1"/>
</dbReference>
<accession>A0ABS6E8M4</accession>
<dbReference type="CDD" id="cd18540">
    <property type="entry name" value="ABC_6TM_exporter_like"/>
    <property type="match status" value="1"/>
</dbReference>
<keyword evidence="8" id="KW-0547">Nucleotide-binding</keyword>
<keyword evidence="3 5" id="KW-1133">Transmembrane helix</keyword>
<feature type="transmembrane region" description="Helical" evidence="5">
    <location>
        <begin position="73"/>
        <end position="92"/>
    </location>
</feature>
<feature type="transmembrane region" description="Helical" evidence="5">
    <location>
        <begin position="252"/>
        <end position="273"/>
    </location>
</feature>
<evidence type="ECO:0000313" key="9">
    <source>
        <dbReference type="Proteomes" id="UP000749471"/>
    </source>
</evidence>
<dbReference type="GO" id="GO:0005524">
    <property type="term" value="F:ATP binding"/>
    <property type="evidence" value="ECO:0007669"/>
    <property type="project" value="UniProtKB-KW"/>
</dbReference>
<dbReference type="PANTHER" id="PTHR43394:SF1">
    <property type="entry name" value="ATP-BINDING CASSETTE SUB-FAMILY B MEMBER 10, MITOCHONDRIAL"/>
    <property type="match status" value="1"/>
</dbReference>
<keyword evidence="9" id="KW-1185">Reference proteome</keyword>
<evidence type="ECO:0000256" key="2">
    <source>
        <dbReference type="ARBA" id="ARBA00022692"/>
    </source>
</evidence>
<dbReference type="InterPro" id="IPR011527">
    <property type="entry name" value="ABC1_TM_dom"/>
</dbReference>
<evidence type="ECO:0000259" key="6">
    <source>
        <dbReference type="PROSITE" id="PS50893"/>
    </source>
</evidence>
<comment type="caution">
    <text evidence="8">The sequence shown here is derived from an EMBL/GenBank/DDBJ whole genome shotgun (WGS) entry which is preliminary data.</text>
</comment>
<dbReference type="InterPro" id="IPR003439">
    <property type="entry name" value="ABC_transporter-like_ATP-bd"/>
</dbReference>
<evidence type="ECO:0000256" key="3">
    <source>
        <dbReference type="ARBA" id="ARBA00022989"/>
    </source>
</evidence>
<dbReference type="PANTHER" id="PTHR43394">
    <property type="entry name" value="ATP-DEPENDENT PERMEASE MDL1, MITOCHONDRIAL"/>
    <property type="match status" value="1"/>
</dbReference>
<dbReference type="PROSITE" id="PS50893">
    <property type="entry name" value="ABC_TRANSPORTER_2"/>
    <property type="match status" value="1"/>
</dbReference>
<gene>
    <name evidence="8" type="ORF">KQI42_11185</name>
</gene>
<evidence type="ECO:0000259" key="7">
    <source>
        <dbReference type="PROSITE" id="PS50929"/>
    </source>
</evidence>
<dbReference type="EMBL" id="JAHLPM010000009">
    <property type="protein sequence ID" value="MBU5438578.1"/>
    <property type="molecule type" value="Genomic_DNA"/>
</dbReference>
<organism evidence="8 9">
    <name type="scientific">Tissierella simiarum</name>
    <dbReference type="NCBI Taxonomy" id="2841534"/>
    <lineage>
        <taxon>Bacteria</taxon>
        <taxon>Bacillati</taxon>
        <taxon>Bacillota</taxon>
        <taxon>Tissierellia</taxon>
        <taxon>Tissierellales</taxon>
        <taxon>Tissierellaceae</taxon>
        <taxon>Tissierella</taxon>
    </lineage>
</organism>
<feature type="transmembrane region" description="Helical" evidence="5">
    <location>
        <begin position="279"/>
        <end position="298"/>
    </location>
</feature>
<protein>
    <submittedName>
        <fullName evidence="8">ABC transporter ATP-binding protein/permease</fullName>
    </submittedName>
</protein>
<feature type="domain" description="ABC transporter" evidence="6">
    <location>
        <begin position="362"/>
        <end position="596"/>
    </location>
</feature>
<evidence type="ECO:0000313" key="8">
    <source>
        <dbReference type="EMBL" id="MBU5438578.1"/>
    </source>
</evidence>
<feature type="domain" description="ABC transmembrane type-1" evidence="7">
    <location>
        <begin position="34"/>
        <end position="316"/>
    </location>
</feature>
<dbReference type="CDD" id="cd03254">
    <property type="entry name" value="ABCC_Glucan_exporter_like"/>
    <property type="match status" value="1"/>
</dbReference>
<evidence type="ECO:0000256" key="4">
    <source>
        <dbReference type="ARBA" id="ARBA00023136"/>
    </source>
</evidence>
<dbReference type="InterPro" id="IPR003593">
    <property type="entry name" value="AAA+_ATPase"/>
</dbReference>
<dbReference type="Pfam" id="PF00664">
    <property type="entry name" value="ABC_membrane"/>
    <property type="match status" value="1"/>
</dbReference>
<evidence type="ECO:0000256" key="5">
    <source>
        <dbReference type="SAM" id="Phobius"/>
    </source>
</evidence>
<evidence type="ECO:0000256" key="1">
    <source>
        <dbReference type="ARBA" id="ARBA00004141"/>
    </source>
</evidence>
<keyword evidence="4 5" id="KW-0472">Membrane</keyword>
<dbReference type="InterPro" id="IPR039421">
    <property type="entry name" value="Type_1_exporter"/>
</dbReference>
<reference evidence="8 9" key="1">
    <citation type="submission" date="2021-06" db="EMBL/GenBank/DDBJ databases">
        <authorList>
            <person name="Sun Q."/>
            <person name="Li D."/>
        </authorList>
    </citation>
    <scope>NUCLEOTIDE SEQUENCE [LARGE SCALE GENOMIC DNA]</scope>
    <source>
        <strain evidence="8 9">MSJ-40</strain>
    </source>
</reference>
<feature type="transmembrane region" description="Helical" evidence="5">
    <location>
        <begin position="173"/>
        <end position="191"/>
    </location>
</feature>
<dbReference type="Pfam" id="PF00005">
    <property type="entry name" value="ABC_tran"/>
    <property type="match status" value="1"/>
</dbReference>
<name>A0ABS6E8M4_9FIRM</name>
<feature type="transmembrane region" description="Helical" evidence="5">
    <location>
        <begin position="33"/>
        <end position="53"/>
    </location>
</feature>
<proteinExistence type="predicted"/>
<keyword evidence="8" id="KW-0067">ATP-binding</keyword>
<dbReference type="SMART" id="SM00382">
    <property type="entry name" value="AAA"/>
    <property type="match status" value="1"/>
</dbReference>
<comment type="subcellular location">
    <subcellularLocation>
        <location evidence="1">Membrane</location>
        <topology evidence="1">Multi-pass membrane protein</topology>
    </subcellularLocation>
</comment>
<keyword evidence="2 5" id="KW-0812">Transmembrane</keyword>